<keyword evidence="2" id="KW-0732">Signal</keyword>
<proteinExistence type="predicted"/>
<reference evidence="4" key="1">
    <citation type="journal article" date="2019" name="Int. J. Syst. Evol. Microbiol.">
        <title>The Global Catalogue of Microorganisms (GCM) 10K type strain sequencing project: providing services to taxonomists for standard genome sequencing and annotation.</title>
        <authorList>
            <consortium name="The Broad Institute Genomics Platform"/>
            <consortium name="The Broad Institute Genome Sequencing Center for Infectious Disease"/>
            <person name="Wu L."/>
            <person name="Ma J."/>
        </authorList>
    </citation>
    <scope>NUCLEOTIDE SEQUENCE [LARGE SCALE GENOMIC DNA]</scope>
    <source>
        <strain evidence="4">JCM 18287</strain>
    </source>
</reference>
<feature type="region of interest" description="Disordered" evidence="1">
    <location>
        <begin position="83"/>
        <end position="107"/>
    </location>
</feature>
<protein>
    <submittedName>
        <fullName evidence="3">Uncharacterized protein</fullName>
    </submittedName>
</protein>
<evidence type="ECO:0000313" key="3">
    <source>
        <dbReference type="EMBL" id="GAA4962163.1"/>
    </source>
</evidence>
<keyword evidence="4" id="KW-1185">Reference proteome</keyword>
<evidence type="ECO:0000256" key="1">
    <source>
        <dbReference type="SAM" id="MobiDB-lite"/>
    </source>
</evidence>
<sequence length="107" mass="12037">MKKGALILGFLLFAFGASAQEQNNVKRSDLKGPAYKNYKHGNHRTVLTTIYVVNEKKLLKGPAYKNYRPGQKSSKGEAIIINTNGHERQKLTGPAYKNYKPSKKKDK</sequence>
<gene>
    <name evidence="3" type="ORF">GCM10023315_07870</name>
</gene>
<organism evidence="3 4">
    <name type="scientific">Algibacter aquimarinus</name>
    <dbReference type="NCBI Taxonomy" id="1136748"/>
    <lineage>
        <taxon>Bacteria</taxon>
        <taxon>Pseudomonadati</taxon>
        <taxon>Bacteroidota</taxon>
        <taxon>Flavobacteriia</taxon>
        <taxon>Flavobacteriales</taxon>
        <taxon>Flavobacteriaceae</taxon>
        <taxon>Algibacter</taxon>
    </lineage>
</organism>
<accession>A0ABP9H570</accession>
<dbReference type="EMBL" id="BAABJK010000004">
    <property type="protein sequence ID" value="GAA4962163.1"/>
    <property type="molecule type" value="Genomic_DNA"/>
</dbReference>
<name>A0ABP9H570_9FLAO</name>
<dbReference type="RefSeq" id="WP_345164755.1">
    <property type="nucleotide sequence ID" value="NZ_BAABJK010000004.1"/>
</dbReference>
<evidence type="ECO:0000313" key="4">
    <source>
        <dbReference type="Proteomes" id="UP001501692"/>
    </source>
</evidence>
<feature type="chain" id="PRO_5046462249" evidence="2">
    <location>
        <begin position="20"/>
        <end position="107"/>
    </location>
</feature>
<evidence type="ECO:0000256" key="2">
    <source>
        <dbReference type="SAM" id="SignalP"/>
    </source>
</evidence>
<comment type="caution">
    <text evidence="3">The sequence shown here is derived from an EMBL/GenBank/DDBJ whole genome shotgun (WGS) entry which is preliminary data.</text>
</comment>
<dbReference type="Proteomes" id="UP001501692">
    <property type="component" value="Unassembled WGS sequence"/>
</dbReference>
<feature type="signal peptide" evidence="2">
    <location>
        <begin position="1"/>
        <end position="19"/>
    </location>
</feature>